<name>A0A2J0NSG5_ENTCL</name>
<evidence type="ECO:0000256" key="1">
    <source>
        <dbReference type="SAM" id="MobiDB-lite"/>
    </source>
</evidence>
<evidence type="ECO:0000313" key="3">
    <source>
        <dbReference type="Proteomes" id="UP000251576"/>
    </source>
</evidence>
<feature type="compositionally biased region" description="Polar residues" evidence="1">
    <location>
        <begin position="1"/>
        <end position="10"/>
    </location>
</feature>
<evidence type="ECO:0000313" key="2">
    <source>
        <dbReference type="EMBL" id="RAZ62853.1"/>
    </source>
</evidence>
<sequence>MGLKPGQSSGRDGGVYRERGPRGGQTDNYTTIPDNHRAPPTSKPGATWEPVKRTPDSKR</sequence>
<evidence type="ECO:0008006" key="4">
    <source>
        <dbReference type="Google" id="ProtNLM"/>
    </source>
</evidence>
<dbReference type="AlphaFoldDB" id="A0A2J0NSG5"/>
<dbReference type="Proteomes" id="UP000251576">
    <property type="component" value="Unassembled WGS sequence"/>
</dbReference>
<dbReference type="RefSeq" id="WP_077064159.1">
    <property type="nucleotide sequence ID" value="NZ_CABMNQ010000054.1"/>
</dbReference>
<reference evidence="2 3" key="1">
    <citation type="submission" date="2018-06" db="EMBL/GenBank/DDBJ databases">
        <title>ACT-28, a chromosomally-encoded AmpC with carbapenemase activity from Enterobacter kobei.</title>
        <authorList>
            <person name="Jousset A.B."/>
            <person name="Oueslati S."/>
            <person name="Bernabeu S."/>
            <person name="Takissian J."/>
            <person name="Creton E."/>
            <person name="Vogel A."/>
            <person name="Cotellon G."/>
            <person name="Bonnin R.A."/>
            <person name="Dortet L."/>
            <person name="Naas T."/>
        </authorList>
    </citation>
    <scope>NUCLEOTIDE SEQUENCE [LARGE SCALE GENOMIC DNA]</scope>
    <source>
        <strain evidence="2 3">99B3</strain>
    </source>
</reference>
<comment type="caution">
    <text evidence="2">The sequence shown here is derived from an EMBL/GenBank/DDBJ whole genome shotgun (WGS) entry which is preliminary data.</text>
</comment>
<dbReference type="EMBL" id="QMDH01000054">
    <property type="protein sequence ID" value="RAZ62853.1"/>
    <property type="molecule type" value="Genomic_DNA"/>
</dbReference>
<accession>A0A2J0NSG5</accession>
<organism evidence="2 3">
    <name type="scientific">Enterobacter cloacae</name>
    <dbReference type="NCBI Taxonomy" id="550"/>
    <lineage>
        <taxon>Bacteria</taxon>
        <taxon>Pseudomonadati</taxon>
        <taxon>Pseudomonadota</taxon>
        <taxon>Gammaproteobacteria</taxon>
        <taxon>Enterobacterales</taxon>
        <taxon>Enterobacteriaceae</taxon>
        <taxon>Enterobacter</taxon>
        <taxon>Enterobacter cloacae complex</taxon>
    </lineage>
</organism>
<feature type="region of interest" description="Disordered" evidence="1">
    <location>
        <begin position="1"/>
        <end position="59"/>
    </location>
</feature>
<proteinExistence type="predicted"/>
<dbReference type="GeneID" id="71454593"/>
<feature type="compositionally biased region" description="Basic and acidic residues" evidence="1">
    <location>
        <begin position="50"/>
        <end position="59"/>
    </location>
</feature>
<protein>
    <recommendedName>
        <fullName evidence="4">YjzC family protein</fullName>
    </recommendedName>
</protein>
<gene>
    <name evidence="2" type="ORF">DP202_22640</name>
</gene>